<evidence type="ECO:0000256" key="1">
    <source>
        <dbReference type="ARBA" id="ARBA00037999"/>
    </source>
</evidence>
<evidence type="ECO:0000313" key="2">
    <source>
        <dbReference type="EMBL" id="SKC23538.1"/>
    </source>
</evidence>
<dbReference type="AlphaFoldDB" id="A0A1T5HS66"/>
<dbReference type="EMBL" id="FUYV01000018">
    <property type="protein sequence ID" value="SKC23538.1"/>
    <property type="molecule type" value="Genomic_DNA"/>
</dbReference>
<dbReference type="InterPro" id="IPR000653">
    <property type="entry name" value="DegT/StrS_aminotransferase"/>
</dbReference>
<reference evidence="2 3" key="1">
    <citation type="submission" date="2017-02" db="EMBL/GenBank/DDBJ databases">
        <authorList>
            <person name="Peterson S.W."/>
        </authorList>
    </citation>
    <scope>NUCLEOTIDE SEQUENCE [LARGE SCALE GENOMIC DNA]</scope>
    <source>
        <strain evidence="2 3">DSM 24412</strain>
    </source>
</reference>
<organism evidence="2 3">
    <name type="scientific">Alkalitalea saponilacus</name>
    <dbReference type="NCBI Taxonomy" id="889453"/>
    <lineage>
        <taxon>Bacteria</taxon>
        <taxon>Pseudomonadati</taxon>
        <taxon>Bacteroidota</taxon>
        <taxon>Bacteroidia</taxon>
        <taxon>Marinilabiliales</taxon>
        <taxon>Marinilabiliaceae</taxon>
        <taxon>Alkalitalea</taxon>
    </lineage>
</organism>
<dbReference type="Pfam" id="PF01041">
    <property type="entry name" value="DegT_DnrJ_EryC1"/>
    <property type="match status" value="1"/>
</dbReference>
<dbReference type="InterPro" id="IPR015421">
    <property type="entry name" value="PyrdxlP-dep_Trfase_major"/>
</dbReference>
<dbReference type="Gene3D" id="3.40.640.10">
    <property type="entry name" value="Type I PLP-dependent aspartate aminotransferase-like (Major domain)"/>
    <property type="match status" value="1"/>
</dbReference>
<dbReference type="GO" id="GO:0000271">
    <property type="term" value="P:polysaccharide biosynthetic process"/>
    <property type="evidence" value="ECO:0007669"/>
    <property type="project" value="TreeGrafter"/>
</dbReference>
<dbReference type="GO" id="GO:0008483">
    <property type="term" value="F:transaminase activity"/>
    <property type="evidence" value="ECO:0007669"/>
    <property type="project" value="TreeGrafter"/>
</dbReference>
<dbReference type="PANTHER" id="PTHR30244:SF34">
    <property type="entry name" value="DTDP-4-AMINO-4,6-DIDEOXYGALACTOSE TRANSAMINASE"/>
    <property type="match status" value="1"/>
</dbReference>
<protein>
    <submittedName>
        <fullName evidence="2">dTDP-4-amino-4,6-dideoxygalactose transaminase</fullName>
    </submittedName>
</protein>
<proteinExistence type="inferred from homology"/>
<gene>
    <name evidence="2" type="ORF">SAMN03080601_02813</name>
</gene>
<name>A0A1T5HS66_9BACT</name>
<comment type="similarity">
    <text evidence="1">Belongs to the DegT/DnrJ/EryC1 family.</text>
</comment>
<evidence type="ECO:0000313" key="3">
    <source>
        <dbReference type="Proteomes" id="UP000191055"/>
    </source>
</evidence>
<dbReference type="SUPFAM" id="SSF53383">
    <property type="entry name" value="PLP-dependent transferases"/>
    <property type="match status" value="1"/>
</dbReference>
<accession>A0A1T5HS66</accession>
<dbReference type="InterPro" id="IPR015424">
    <property type="entry name" value="PyrdxlP-dep_Trfase"/>
</dbReference>
<dbReference type="PANTHER" id="PTHR30244">
    <property type="entry name" value="TRANSAMINASE"/>
    <property type="match status" value="1"/>
</dbReference>
<dbReference type="GO" id="GO:0030170">
    <property type="term" value="F:pyridoxal phosphate binding"/>
    <property type="evidence" value="ECO:0007669"/>
    <property type="project" value="TreeGrafter"/>
</dbReference>
<dbReference type="STRING" id="889453.SAMN03080601_02813"/>
<keyword evidence="3" id="KW-1185">Reference proteome</keyword>
<sequence length="284" mass="32816">MSPFTSGYQFRNHKLWSNFLNDGLPYVTVDDRRFFFTPSGTSALEAVFNQINPAPEDEIWIVTTSGNHYISGCVTRTIEKFCRWSRQKTEKSKAILVNHEFGFVYDGMEELAAHNLPVIEDCAYSMYSSKNGIKAGTLGDYAIYSMAKMFPIQAGGLVVSNRNREFTGVCEPDSRKYFKACFHYYHQQRQQIIDGRLKIFHLFEEKFRNAGLEPRFELQDGEVPGAFLFKAPGWPLDELKVFLQKQGIECSVFYGEDAFYLPCHQNMNADHIDYILTLIKYFKK</sequence>
<dbReference type="Proteomes" id="UP000191055">
    <property type="component" value="Unassembled WGS sequence"/>
</dbReference>